<dbReference type="EMBL" id="CAVLEF010000005">
    <property type="protein sequence ID" value="CAK1543985.1"/>
    <property type="molecule type" value="Genomic_DNA"/>
</dbReference>
<feature type="region of interest" description="Disordered" evidence="1">
    <location>
        <begin position="92"/>
        <end position="119"/>
    </location>
</feature>
<evidence type="ECO:0000256" key="1">
    <source>
        <dbReference type="SAM" id="MobiDB-lite"/>
    </source>
</evidence>
<name>A0AAV1J7N8_9NEOP</name>
<evidence type="ECO:0000313" key="3">
    <source>
        <dbReference type="Proteomes" id="UP001497472"/>
    </source>
</evidence>
<evidence type="ECO:0008006" key="4">
    <source>
        <dbReference type="Google" id="ProtNLM"/>
    </source>
</evidence>
<reference evidence="2 3" key="1">
    <citation type="submission" date="2023-11" db="EMBL/GenBank/DDBJ databases">
        <authorList>
            <person name="Okamura Y."/>
        </authorList>
    </citation>
    <scope>NUCLEOTIDE SEQUENCE [LARGE SCALE GENOMIC DNA]</scope>
</reference>
<comment type="caution">
    <text evidence="2">The sequence shown here is derived from an EMBL/GenBank/DDBJ whole genome shotgun (WGS) entry which is preliminary data.</text>
</comment>
<organism evidence="2 3">
    <name type="scientific">Leptosia nina</name>
    <dbReference type="NCBI Taxonomy" id="320188"/>
    <lineage>
        <taxon>Eukaryota</taxon>
        <taxon>Metazoa</taxon>
        <taxon>Ecdysozoa</taxon>
        <taxon>Arthropoda</taxon>
        <taxon>Hexapoda</taxon>
        <taxon>Insecta</taxon>
        <taxon>Pterygota</taxon>
        <taxon>Neoptera</taxon>
        <taxon>Endopterygota</taxon>
        <taxon>Lepidoptera</taxon>
        <taxon>Glossata</taxon>
        <taxon>Ditrysia</taxon>
        <taxon>Papilionoidea</taxon>
        <taxon>Pieridae</taxon>
        <taxon>Pierinae</taxon>
        <taxon>Leptosia</taxon>
    </lineage>
</organism>
<dbReference type="Proteomes" id="UP001497472">
    <property type="component" value="Unassembled WGS sequence"/>
</dbReference>
<evidence type="ECO:0000313" key="2">
    <source>
        <dbReference type="EMBL" id="CAK1543985.1"/>
    </source>
</evidence>
<protein>
    <recommendedName>
        <fullName evidence="4">Ribosomal protein L20</fullName>
    </recommendedName>
</protein>
<gene>
    <name evidence="2" type="ORF">LNINA_LOCUS3768</name>
</gene>
<proteinExistence type="predicted"/>
<accession>A0AAV1J7N8</accession>
<sequence length="119" mass="13742">MSRKPNHCSTISRRDGYEYNSTNMSSRKYHRYKTINDTKLKRLFIQIQVSRGSAREFRTRAWLFARNSARRTASLGRRRLLGACSRIRGRLMGGRRDGRARRTAAPSLPGRPSALRDDA</sequence>
<keyword evidence="3" id="KW-1185">Reference proteome</keyword>
<dbReference type="AlphaFoldDB" id="A0AAV1J7N8"/>